<comment type="caution">
    <text evidence="1">The sequence shown here is derived from an EMBL/GenBank/DDBJ whole genome shotgun (WGS) entry which is preliminary data.</text>
</comment>
<proteinExistence type="predicted"/>
<evidence type="ECO:0000313" key="2">
    <source>
        <dbReference type="Proteomes" id="UP000828941"/>
    </source>
</evidence>
<name>A0ACB9NDW7_BAUVA</name>
<organism evidence="1 2">
    <name type="scientific">Bauhinia variegata</name>
    <name type="common">Purple orchid tree</name>
    <name type="synonym">Phanera variegata</name>
    <dbReference type="NCBI Taxonomy" id="167791"/>
    <lineage>
        <taxon>Eukaryota</taxon>
        <taxon>Viridiplantae</taxon>
        <taxon>Streptophyta</taxon>
        <taxon>Embryophyta</taxon>
        <taxon>Tracheophyta</taxon>
        <taxon>Spermatophyta</taxon>
        <taxon>Magnoliopsida</taxon>
        <taxon>eudicotyledons</taxon>
        <taxon>Gunneridae</taxon>
        <taxon>Pentapetalae</taxon>
        <taxon>rosids</taxon>
        <taxon>fabids</taxon>
        <taxon>Fabales</taxon>
        <taxon>Fabaceae</taxon>
        <taxon>Cercidoideae</taxon>
        <taxon>Cercideae</taxon>
        <taxon>Bauhiniinae</taxon>
        <taxon>Bauhinia</taxon>
    </lineage>
</organism>
<accession>A0ACB9NDW7</accession>
<evidence type="ECO:0000313" key="1">
    <source>
        <dbReference type="EMBL" id="KAI4332900.1"/>
    </source>
</evidence>
<gene>
    <name evidence="1" type="ORF">L6164_017773</name>
</gene>
<protein>
    <submittedName>
        <fullName evidence="1">Uncharacterized protein</fullName>
    </submittedName>
</protein>
<keyword evidence="2" id="KW-1185">Reference proteome</keyword>
<reference evidence="1 2" key="1">
    <citation type="journal article" date="2022" name="DNA Res.">
        <title>Chromosomal-level genome assembly of the orchid tree Bauhinia variegata (Leguminosae; Cercidoideae) supports the allotetraploid origin hypothesis of Bauhinia.</title>
        <authorList>
            <person name="Zhong Y."/>
            <person name="Chen Y."/>
            <person name="Zheng D."/>
            <person name="Pang J."/>
            <person name="Liu Y."/>
            <person name="Luo S."/>
            <person name="Meng S."/>
            <person name="Qian L."/>
            <person name="Wei D."/>
            <person name="Dai S."/>
            <person name="Zhou R."/>
        </authorList>
    </citation>
    <scope>NUCLEOTIDE SEQUENCE [LARGE SCALE GENOMIC DNA]</scope>
    <source>
        <strain evidence="1">BV-YZ2020</strain>
    </source>
</reference>
<sequence length="586" mass="66188">MNSCLSSTPLTAFTSHNSYNDHALPQAMPYGCFSKTLHDHYHMSKRASSIVLSCQNKETMGKYDTTFSVSEMAEESFRDDTNSTTTMPKTKLCNGIGIPCFLRGKNFLITGATGFVAKVFIEKILRTAPDVGKIFLLIKSKDQETALHRLETEILDCELFKNLRELHGSLYKEFMMSKLVPVAGNTCESNLGMDAETASKIAREINVIVNSAANTTFDERYDVALNTNTIGPARLLSFAKTCRKICLFLHISTAYVSGERQGIIKETPFYMGQTIARERETSDNQVSVPMLDIEAEIKLATDLMKSINESEATQEMKILGYQRAKIHGWYNTYTFTKAMGEMLINSTRGDIPVVIMRPTIIESTYREPFPGWIQGNKVLDPIILAYGKGQLPGFNADTKTVLDVVPVDMVVNAGIAAIAKHGRTRRSYLNVYHVASSVMNPISFGDAFKYSFDHFKSSPLLDLEGNEISISNFKLFSSTDSFSSYIARVCKAKLMTEAAVLDPQQHQKLERKYRKIAKYFIHMGKAYEPYMFFKGRFDTGNTQELMEDMSNEEMRNFGFEVRSINWEQYFSSIHIPGLRKHILKKQ</sequence>
<dbReference type="Proteomes" id="UP000828941">
    <property type="component" value="Chromosome 7"/>
</dbReference>
<dbReference type="EMBL" id="CM039432">
    <property type="protein sequence ID" value="KAI4332900.1"/>
    <property type="molecule type" value="Genomic_DNA"/>
</dbReference>